<reference evidence="2 3" key="1">
    <citation type="submission" date="2018-11" db="EMBL/GenBank/DDBJ databases">
        <title>Genomes From Bacteria Associated with the Canine Oral Cavity: a Test Case for Automated Genome-Based Taxonomic Assignment.</title>
        <authorList>
            <person name="Coil D.A."/>
            <person name="Jospin G."/>
            <person name="Darling A.E."/>
            <person name="Wallis C."/>
            <person name="Davis I.J."/>
            <person name="Harris S."/>
            <person name="Eisen J.A."/>
            <person name="Holcombe L.J."/>
            <person name="O'Flynn C."/>
        </authorList>
    </citation>
    <scope>NUCLEOTIDE SEQUENCE [LARGE SCALE GENOMIC DNA]</scope>
    <source>
        <strain evidence="2 3">COT-280</strain>
    </source>
</reference>
<feature type="domain" description="GmrSD restriction endonucleases N-terminal" evidence="1">
    <location>
        <begin position="12"/>
        <end position="220"/>
    </location>
</feature>
<name>A0A3P2A6Z4_9NEIS</name>
<organism evidence="2 3">
    <name type="scientific">Conchiformibius steedae</name>
    <dbReference type="NCBI Taxonomy" id="153493"/>
    <lineage>
        <taxon>Bacteria</taxon>
        <taxon>Pseudomonadati</taxon>
        <taxon>Pseudomonadota</taxon>
        <taxon>Betaproteobacteria</taxon>
        <taxon>Neisseriales</taxon>
        <taxon>Neisseriaceae</taxon>
        <taxon>Conchiformibius</taxon>
    </lineage>
</organism>
<evidence type="ECO:0000313" key="3">
    <source>
        <dbReference type="Proteomes" id="UP000269923"/>
    </source>
</evidence>
<dbReference type="InterPro" id="IPR004919">
    <property type="entry name" value="GmrSD_N"/>
</dbReference>
<dbReference type="AlphaFoldDB" id="A0A3P2A6Z4"/>
<evidence type="ECO:0000313" key="2">
    <source>
        <dbReference type="EMBL" id="RRD91252.1"/>
    </source>
</evidence>
<accession>A0A3P2A6Z4</accession>
<keyword evidence="3" id="KW-1185">Reference proteome</keyword>
<dbReference type="PANTHER" id="PTHR37292">
    <property type="entry name" value="VNG6097C"/>
    <property type="match status" value="1"/>
</dbReference>
<dbReference type="EMBL" id="RQYC01000002">
    <property type="protein sequence ID" value="RRD91252.1"/>
    <property type="molecule type" value="Genomic_DNA"/>
</dbReference>
<protein>
    <submittedName>
        <fullName evidence="2">DUF262 domain-containing protein</fullName>
    </submittedName>
</protein>
<dbReference type="Proteomes" id="UP000269923">
    <property type="component" value="Unassembled WGS sequence"/>
</dbReference>
<gene>
    <name evidence="2" type="ORF">EII21_02360</name>
</gene>
<dbReference type="Pfam" id="PF03235">
    <property type="entry name" value="GmrSD_N"/>
    <property type="match status" value="1"/>
</dbReference>
<proteinExistence type="predicted"/>
<dbReference type="OrthoDB" id="9798761at2"/>
<dbReference type="PANTHER" id="PTHR37292:SF2">
    <property type="entry name" value="DUF262 DOMAIN-CONTAINING PROTEIN"/>
    <property type="match status" value="1"/>
</dbReference>
<dbReference type="RefSeq" id="WP_124794051.1">
    <property type="nucleotide sequence ID" value="NZ_RQYC01000002.1"/>
</dbReference>
<comment type="caution">
    <text evidence="2">The sequence shown here is derived from an EMBL/GenBank/DDBJ whole genome shotgun (WGS) entry which is preliminary data.</text>
</comment>
<evidence type="ECO:0000259" key="1">
    <source>
        <dbReference type="Pfam" id="PF03235"/>
    </source>
</evidence>
<sequence length="599" mass="69063">MSKYSVQNQTVENLLSWVRSGEIAVPEIQRPFVWTASKVRDLMDSLYQNYPVGYIITWKNPDVQLKDGTSASGKKVVIDGQQRITALTAAVIGQEVLDRNYKSVRIKIAYNPQASEGESAFEVCNSAIERNPLWINDISTILNGETTLREARLNYMKHNPDADEELVEERINLLQSVKNRPIGIIELNPDLDIDTVTEIFIRINQKGVVLSNADFVMSKIASDQDHGGNRLRKMIDYFCHLINDSDFINSIKQNDANFAESEDFAKIRWIAQKDNLYTPDYIDVLRCSYTFAFKRGKFSDLVALLSGRDFEKRKNLEEIAAESYQKLRYGLECFFKQSHYERFLLLIRSAGFINRKLFNSQNSLNMAYAVYLHLKEKNTSEPQIQQWVKKWLAMSLLTGRYSGSSETTIEHDINQINDKGMAAYLAQIEQSELDDGFWSHRLVNQLDSSSSTNNAYLCYLAAQCHSLEKAFLSDSITVRDLLEERGDRHHIFPKDYLMNNGYKKSSEYNQVANYLMMEQQANIRLGNLPPHEYLPKIQDDISKGSKYYTSLTSDEDLQNHLAAHCIPAKMDLSHENYAEFLLQRRKLMAEKIKTYYFNL</sequence>